<dbReference type="GO" id="GO:0016740">
    <property type="term" value="F:transferase activity"/>
    <property type="evidence" value="ECO:0007669"/>
    <property type="project" value="UniProtKB-KW"/>
</dbReference>
<dbReference type="GO" id="GO:0006777">
    <property type="term" value="P:Mo-molybdopterin cofactor biosynthetic process"/>
    <property type="evidence" value="ECO:0007669"/>
    <property type="project" value="InterPro"/>
</dbReference>
<evidence type="ECO:0000313" key="1">
    <source>
        <dbReference type="EMBL" id="AXE40161.1"/>
    </source>
</evidence>
<name>A0A344UY13_9ACTN</name>
<dbReference type="SUPFAM" id="SSF54690">
    <property type="entry name" value="Molybdopterin synthase subunit MoaE"/>
    <property type="match status" value="1"/>
</dbReference>
<evidence type="ECO:0000313" key="2">
    <source>
        <dbReference type="Proteomes" id="UP000251995"/>
    </source>
</evidence>
<dbReference type="EMBL" id="CP025198">
    <property type="protein sequence ID" value="AXE40161.1"/>
    <property type="molecule type" value="Genomic_DNA"/>
</dbReference>
<keyword evidence="2" id="KW-1185">Reference proteome</keyword>
<gene>
    <name evidence="1" type="primary">moaE2_2</name>
    <name evidence="1" type="ORF">JS278_03027</name>
</gene>
<dbReference type="PANTHER" id="PTHR23404">
    <property type="entry name" value="MOLYBDOPTERIN SYNTHASE RELATED"/>
    <property type="match status" value="1"/>
</dbReference>
<reference evidence="1 2" key="1">
    <citation type="submission" date="2017-12" db="EMBL/GenBank/DDBJ databases">
        <title>The whole genome sequence of the Acidipropionibacterium virtanenii sp. nov. type strain JS278.</title>
        <authorList>
            <person name="Laine P."/>
            <person name="Deptula P."/>
            <person name="Varmanen P."/>
            <person name="Auvinen P."/>
        </authorList>
    </citation>
    <scope>NUCLEOTIDE SEQUENCE [LARGE SCALE GENOMIC DNA]</scope>
    <source>
        <strain evidence="1 2">JS278</strain>
    </source>
</reference>
<protein>
    <submittedName>
        <fullName evidence="1">Molybdopterin synthase catalytic subunit 2</fullName>
        <ecNumber evidence="1">2.-.-.-</ecNumber>
    </submittedName>
</protein>
<dbReference type="CDD" id="cd00756">
    <property type="entry name" value="MoaE"/>
    <property type="match status" value="1"/>
</dbReference>
<dbReference type="RefSeq" id="WP_114045911.1">
    <property type="nucleotide sequence ID" value="NZ_CP025198.1"/>
</dbReference>
<keyword evidence="1" id="KW-0808">Transferase</keyword>
<sequence>MHARISDRPLAVEAIAEQAVDDRSGAVVTFTGVVRDHDAGRRVTAIDYSAHPQAESMLAGLVEECALRDGVHGAAAAHRVGHLEVGDLAMVVAVSAEHRGEAFAAASDLVDAVKAGVPVWKCQWMADGSHEWSGLP</sequence>
<dbReference type="Proteomes" id="UP000251995">
    <property type="component" value="Chromosome"/>
</dbReference>
<dbReference type="InterPro" id="IPR036563">
    <property type="entry name" value="MoaE_sf"/>
</dbReference>
<proteinExistence type="predicted"/>
<dbReference type="AlphaFoldDB" id="A0A344UY13"/>
<dbReference type="Gene3D" id="3.90.1170.40">
    <property type="entry name" value="Molybdopterin biosynthesis MoaE subunit"/>
    <property type="match status" value="1"/>
</dbReference>
<dbReference type="OrthoDB" id="9794429at2"/>
<dbReference type="KEGG" id="acij:JS278_03027"/>
<dbReference type="Pfam" id="PF02391">
    <property type="entry name" value="MoaE"/>
    <property type="match status" value="1"/>
</dbReference>
<organism evidence="1 2">
    <name type="scientific">Acidipropionibacterium virtanenii</name>
    <dbReference type="NCBI Taxonomy" id="2057246"/>
    <lineage>
        <taxon>Bacteria</taxon>
        <taxon>Bacillati</taxon>
        <taxon>Actinomycetota</taxon>
        <taxon>Actinomycetes</taxon>
        <taxon>Propionibacteriales</taxon>
        <taxon>Propionibacteriaceae</taxon>
        <taxon>Acidipropionibacterium</taxon>
    </lineage>
</organism>
<accession>A0A344UY13</accession>
<dbReference type="InterPro" id="IPR003448">
    <property type="entry name" value="Mopterin_biosynth_MoaE"/>
</dbReference>
<dbReference type="EC" id="2.-.-.-" evidence="1"/>